<gene>
    <name evidence="1" type="ORF">SAMN05192579_10485</name>
</gene>
<proteinExistence type="predicted"/>
<organism evidence="1 2">
    <name type="scientific">Rhodanobacter glycinis</name>
    <dbReference type="NCBI Taxonomy" id="582702"/>
    <lineage>
        <taxon>Bacteria</taxon>
        <taxon>Pseudomonadati</taxon>
        <taxon>Pseudomonadota</taxon>
        <taxon>Gammaproteobacteria</taxon>
        <taxon>Lysobacterales</taxon>
        <taxon>Rhodanobacteraceae</taxon>
        <taxon>Rhodanobacter</taxon>
    </lineage>
</organism>
<reference evidence="2" key="1">
    <citation type="submission" date="2016-10" db="EMBL/GenBank/DDBJ databases">
        <authorList>
            <person name="Varghese N."/>
            <person name="Submissions S."/>
        </authorList>
    </citation>
    <scope>NUCLEOTIDE SEQUENCE [LARGE SCALE GENOMIC DNA]</scope>
    <source>
        <strain evidence="2">MO64</strain>
    </source>
</reference>
<dbReference type="AlphaFoldDB" id="A0A1I4AR64"/>
<evidence type="ECO:0000313" key="1">
    <source>
        <dbReference type="EMBL" id="SFK58710.1"/>
    </source>
</evidence>
<protein>
    <submittedName>
        <fullName evidence="1">Uncharacterized protein</fullName>
    </submittedName>
</protein>
<accession>A0A1I4AR64</accession>
<dbReference type="EMBL" id="FOSR01000004">
    <property type="protein sequence ID" value="SFK58710.1"/>
    <property type="molecule type" value="Genomic_DNA"/>
</dbReference>
<keyword evidence="2" id="KW-1185">Reference proteome</keyword>
<name>A0A1I4AR64_9GAMM</name>
<evidence type="ECO:0000313" key="2">
    <source>
        <dbReference type="Proteomes" id="UP000198725"/>
    </source>
</evidence>
<sequence length="70" mass="8083">MAEWDDLASFMLLAKLTLDSRATEPTRIMCEERILRDARRLAAIGFFELFAVRPTPLRTMLEGEGVIDRR</sequence>
<dbReference type="Proteomes" id="UP000198725">
    <property type="component" value="Unassembled WGS sequence"/>
</dbReference>
<dbReference type="RefSeq" id="WP_092702489.1">
    <property type="nucleotide sequence ID" value="NZ_FOSR01000004.1"/>
</dbReference>